<keyword evidence="2" id="KW-0812">Transmembrane</keyword>
<evidence type="ECO:0000313" key="3">
    <source>
        <dbReference type="EMBL" id="VEA75376.1"/>
    </source>
</evidence>
<dbReference type="PANTHER" id="PTHR30161:SF2">
    <property type="entry name" value="INVASION PROTEIN INVA"/>
    <property type="match status" value="1"/>
</dbReference>
<dbReference type="Pfam" id="PF00771">
    <property type="entry name" value="FHIPEP"/>
    <property type="match status" value="1"/>
</dbReference>
<dbReference type="PRINTS" id="PR00949">
    <property type="entry name" value="TYPE3IMAPROT"/>
</dbReference>
<dbReference type="Proteomes" id="UP000275676">
    <property type="component" value="Chromosome"/>
</dbReference>
<feature type="transmembrane region" description="Helical" evidence="2">
    <location>
        <begin position="39"/>
        <end position="58"/>
    </location>
</feature>
<dbReference type="InterPro" id="IPR025505">
    <property type="entry name" value="FHIPEP_CS"/>
</dbReference>
<dbReference type="PROSITE" id="PS00994">
    <property type="entry name" value="FHIPEP"/>
    <property type="match status" value="1"/>
</dbReference>
<gene>
    <name evidence="3" type="primary">invA_1</name>
    <name evidence="3" type="ORF">NCTC10047_01203</name>
</gene>
<name>A0A3S4GRY4_SALER</name>
<dbReference type="GO" id="GO:0005886">
    <property type="term" value="C:plasma membrane"/>
    <property type="evidence" value="ECO:0007669"/>
    <property type="project" value="TreeGrafter"/>
</dbReference>
<feature type="transmembrane region" description="Helical" evidence="2">
    <location>
        <begin position="197"/>
        <end position="214"/>
    </location>
</feature>
<evidence type="ECO:0000256" key="2">
    <source>
        <dbReference type="SAM" id="Phobius"/>
    </source>
</evidence>
<dbReference type="EMBL" id="LR134156">
    <property type="protein sequence ID" value="VEA75376.1"/>
    <property type="molecule type" value="Genomic_DNA"/>
</dbReference>
<feature type="transmembrane region" description="Helical" evidence="2">
    <location>
        <begin position="110"/>
        <end position="129"/>
    </location>
</feature>
<keyword evidence="1" id="KW-0653">Protein transport</keyword>
<keyword evidence="2" id="KW-0472">Membrane</keyword>
<feature type="transmembrane region" description="Helical" evidence="2">
    <location>
        <begin position="15"/>
        <end position="33"/>
    </location>
</feature>
<dbReference type="InterPro" id="IPR001712">
    <property type="entry name" value="T3SS_FHIPEP"/>
</dbReference>
<reference evidence="3 4" key="1">
    <citation type="submission" date="2018-12" db="EMBL/GenBank/DDBJ databases">
        <authorList>
            <consortium name="Pathogen Informatics"/>
        </authorList>
    </citation>
    <scope>NUCLEOTIDE SEQUENCE [LARGE SCALE GENOMIC DNA]</scope>
    <source>
        <strain evidence="3 4">NCTC10047</strain>
    </source>
</reference>
<feature type="transmembrane region" description="Helical" evidence="2">
    <location>
        <begin position="70"/>
        <end position="90"/>
    </location>
</feature>
<protein>
    <submittedName>
        <fullName evidence="3">Virulence associated secretory protein</fullName>
    </submittedName>
</protein>
<evidence type="ECO:0000256" key="1">
    <source>
        <dbReference type="ARBA" id="ARBA00022927"/>
    </source>
</evidence>
<dbReference type="PANTHER" id="PTHR30161">
    <property type="entry name" value="FLAGELLAR EXPORT PROTEIN, MEMBRANE FLHA SUBUNIT-RELATED"/>
    <property type="match status" value="1"/>
</dbReference>
<accession>A0A3S4GRY4</accession>
<keyword evidence="1" id="KW-0813">Transport</keyword>
<dbReference type="GO" id="GO:0009306">
    <property type="term" value="P:protein secretion"/>
    <property type="evidence" value="ECO:0007669"/>
    <property type="project" value="InterPro"/>
</dbReference>
<organism evidence="3 4">
    <name type="scientific">Salmonella enterica subsp. arizonae</name>
    <dbReference type="NCBI Taxonomy" id="59203"/>
    <lineage>
        <taxon>Bacteria</taxon>
        <taxon>Pseudomonadati</taxon>
        <taxon>Pseudomonadota</taxon>
        <taxon>Gammaproteobacteria</taxon>
        <taxon>Enterobacterales</taxon>
        <taxon>Enterobacteriaceae</taxon>
        <taxon>Salmonella</taxon>
    </lineage>
</organism>
<proteinExistence type="predicted"/>
<evidence type="ECO:0000313" key="4">
    <source>
        <dbReference type="Proteomes" id="UP000275676"/>
    </source>
</evidence>
<keyword evidence="2" id="KW-1133">Transmembrane helix</keyword>
<sequence length="215" mass="23314">MLLSLLNSARLRPELLILVLMVMIISMFVIPLPTYLVDFLIALNIVLAILVFMGSFYIDRILSFSTFPAVLLITTLFRLALSISTSRLILIEADAGEIIATFGQFVIGDSLAVGFVVFSIVTVVQFIVITKGSERVAEVAARFSLDGMPGKQMSIDADLKAGIIDADAARERRSVLERESQLYGSFDGAMKFIKGDAIAGIIIIFVNFIGGISVG</sequence>
<dbReference type="AlphaFoldDB" id="A0A3S4GRY4"/>